<comment type="caution">
    <text evidence="1">The sequence shown here is derived from an EMBL/GenBank/DDBJ whole genome shotgun (WGS) entry which is preliminary data.</text>
</comment>
<dbReference type="AlphaFoldDB" id="A0A9P6MG22"/>
<evidence type="ECO:0000313" key="2">
    <source>
        <dbReference type="Proteomes" id="UP000749646"/>
    </source>
</evidence>
<dbReference type="Pfam" id="PF11709">
    <property type="entry name" value="Mit_ribos_Mrp51"/>
    <property type="match status" value="1"/>
</dbReference>
<reference evidence="1" key="1">
    <citation type="journal article" date="2020" name="Fungal Divers.">
        <title>Resolving the Mortierellaceae phylogeny through synthesis of multi-gene phylogenetics and phylogenomics.</title>
        <authorList>
            <person name="Vandepol N."/>
            <person name="Liber J."/>
            <person name="Desiro A."/>
            <person name="Na H."/>
            <person name="Kennedy M."/>
            <person name="Barry K."/>
            <person name="Grigoriev I.V."/>
            <person name="Miller A.N."/>
            <person name="O'Donnell K."/>
            <person name="Stajich J.E."/>
            <person name="Bonito G."/>
        </authorList>
    </citation>
    <scope>NUCLEOTIDE SEQUENCE</scope>
    <source>
        <strain evidence="1">MES-2147</strain>
    </source>
</reference>
<gene>
    <name evidence="1" type="ORF">BGZ65_006921</name>
</gene>
<protein>
    <submittedName>
        <fullName evidence="1">Uncharacterized protein</fullName>
    </submittedName>
</protein>
<keyword evidence="2" id="KW-1185">Reference proteome</keyword>
<dbReference type="OrthoDB" id="2735536at2759"/>
<sequence>MDRSFTHLLRTSRLATFDKSIPQIYTTTKRAKAFGDWGLKRNLPTVLRTHFLNIEQLDTAEHQTPFESAASDYLFLQRWKENFPRSHPPPPQPLFVKKDLATMTDAEFKKLLRTAREKRQAWKEALARNEYRSDDHLPFLNLASRFSYDTATNSQVAVGIAPASAASLSGSSTRVKVGPTYGFYEPPTRVVVQGRGLGRGRSSNLLIGVCGVVASLSSHSPPHLQNVSKSLQPYFVSKAELDPDGCPNVILSFTPPGPGNWLSGTIGSRHSEYGHSTGRLSQGAKGPLEVDAGRKVITRVQGLLEDRDRAAAAARQ</sequence>
<dbReference type="EMBL" id="JAAAHW010000993">
    <property type="protein sequence ID" value="KAF9997503.1"/>
    <property type="molecule type" value="Genomic_DNA"/>
</dbReference>
<dbReference type="PANTHER" id="PTHR28058:SF1">
    <property type="entry name" value="SMALL RIBOSOMAL SUBUNIT PROTEIN BS1M"/>
    <property type="match status" value="1"/>
</dbReference>
<evidence type="ECO:0000313" key="1">
    <source>
        <dbReference type="EMBL" id="KAF9997503.1"/>
    </source>
</evidence>
<dbReference type="Proteomes" id="UP000749646">
    <property type="component" value="Unassembled WGS sequence"/>
</dbReference>
<dbReference type="InterPro" id="IPR016712">
    <property type="entry name" value="Rbsml_bS1m-like"/>
</dbReference>
<accession>A0A9P6MG22</accession>
<proteinExistence type="predicted"/>
<dbReference type="PANTHER" id="PTHR28058">
    <property type="entry name" value="37S RIBOSOMAL PROTEIN MRP51, MITOCHONDRIAL"/>
    <property type="match status" value="1"/>
</dbReference>
<name>A0A9P6MG22_9FUNG</name>
<organism evidence="1 2">
    <name type="scientific">Modicella reniformis</name>
    <dbReference type="NCBI Taxonomy" id="1440133"/>
    <lineage>
        <taxon>Eukaryota</taxon>
        <taxon>Fungi</taxon>
        <taxon>Fungi incertae sedis</taxon>
        <taxon>Mucoromycota</taxon>
        <taxon>Mortierellomycotina</taxon>
        <taxon>Mortierellomycetes</taxon>
        <taxon>Mortierellales</taxon>
        <taxon>Mortierellaceae</taxon>
        <taxon>Modicella</taxon>
    </lineage>
</organism>